<dbReference type="GO" id="GO:0005737">
    <property type="term" value="C:cytoplasm"/>
    <property type="evidence" value="ECO:0007669"/>
    <property type="project" value="TreeGrafter"/>
</dbReference>
<accession>A0AAI9SY49</accession>
<dbReference type="AlphaFoldDB" id="A0AAI9SY49"/>
<dbReference type="Pfam" id="PF03999">
    <property type="entry name" value="MAP65_ASE1"/>
    <property type="match status" value="1"/>
</dbReference>
<dbReference type="GeneID" id="73379521"/>
<evidence type="ECO:0000313" key="2">
    <source>
        <dbReference type="EMBL" id="KAI3405292.2"/>
    </source>
</evidence>
<feature type="region of interest" description="Disordered" evidence="1">
    <location>
        <begin position="335"/>
        <end position="361"/>
    </location>
</feature>
<dbReference type="EMBL" id="JAHUZD010000044">
    <property type="protein sequence ID" value="KAI3405292.2"/>
    <property type="molecule type" value="Genomic_DNA"/>
</dbReference>
<dbReference type="Gene3D" id="1.20.58.1520">
    <property type="match status" value="1"/>
</dbReference>
<gene>
    <name evidence="2" type="ORF">KGF56_001904</name>
</gene>
<comment type="caution">
    <text evidence="2">The sequence shown here is derived from an EMBL/GenBank/DDBJ whole genome shotgun (WGS) entry which is preliminary data.</text>
</comment>
<dbReference type="RefSeq" id="XP_049181037.1">
    <property type="nucleotide sequence ID" value="XM_049323076.1"/>
</dbReference>
<keyword evidence="3" id="KW-1185">Reference proteome</keyword>
<evidence type="ECO:0000256" key="1">
    <source>
        <dbReference type="SAM" id="MobiDB-lite"/>
    </source>
</evidence>
<reference evidence="2" key="1">
    <citation type="journal article" date="2022" name="DNA Res.">
        <title>Genome analysis of five recently described species of the CUG-Ser clade uncovers Candida theae as a new hybrid lineage with pathogenic potential in the Candida parapsilosis species complex.</title>
        <authorList>
            <person name="Mixao V."/>
            <person name="Del Olmo V."/>
            <person name="Hegedusova E."/>
            <person name="Saus E."/>
            <person name="Pryszcz L."/>
            <person name="Cillingova A."/>
            <person name="Nosek J."/>
            <person name="Gabaldon T."/>
        </authorList>
    </citation>
    <scope>NUCLEOTIDE SEQUENCE</scope>
    <source>
        <strain evidence="2">CBS 10844</strain>
    </source>
</reference>
<dbReference type="PANTHER" id="PTHR19321">
    <property type="entry name" value="PROTEIN REGULATOR OF CYTOKINESIS 1 PRC1-RELATED"/>
    <property type="match status" value="1"/>
</dbReference>
<proteinExistence type="predicted"/>
<evidence type="ECO:0000313" key="3">
    <source>
        <dbReference type="Proteomes" id="UP001202479"/>
    </source>
</evidence>
<dbReference type="Proteomes" id="UP001202479">
    <property type="component" value="Unassembled WGS sequence"/>
</dbReference>
<feature type="compositionally biased region" description="Polar residues" evidence="1">
    <location>
        <begin position="821"/>
        <end position="842"/>
    </location>
</feature>
<dbReference type="GO" id="GO:0051256">
    <property type="term" value="P:mitotic spindle midzone assembly"/>
    <property type="evidence" value="ECO:0007669"/>
    <property type="project" value="TreeGrafter"/>
</dbReference>
<dbReference type="PANTHER" id="PTHR19321:SF41">
    <property type="entry name" value="FASCETTO-RELATED"/>
    <property type="match status" value="1"/>
</dbReference>
<feature type="region of interest" description="Disordered" evidence="1">
    <location>
        <begin position="810"/>
        <end position="842"/>
    </location>
</feature>
<feature type="compositionally biased region" description="Polar residues" evidence="1">
    <location>
        <begin position="735"/>
        <end position="746"/>
    </location>
</feature>
<feature type="region of interest" description="Disordered" evidence="1">
    <location>
        <begin position="707"/>
        <end position="773"/>
    </location>
</feature>
<name>A0AAI9SY49_9ASCO</name>
<dbReference type="GO" id="GO:0008017">
    <property type="term" value="F:microtubule binding"/>
    <property type="evidence" value="ECO:0007669"/>
    <property type="project" value="InterPro"/>
</dbReference>
<sequence>MSFTKGSASSSLSEKQCRRINTFDEEIMNNSTPKNHIDCDKYIYKIAHQHQCDSESTPSLRFNLAHDSLQLSSSIDEFSTRLEGGDDNEIKDHLGSIEVNVNEALTELSSTYKLIGYTPHQIAAKKAEIFTLIQDTITYFAGNLQRERTNIENECEWLRQQIQIILAMINDVRGDKLLTLRQKGLAFDNEQQYTDGYKEEVLSKMSSPNFILENEGDALLLESQYESITRSIPELTLIEKRYQLNNIFFNVLKVFVCKFQKFNLLNLKYATLINILGKANNNSNNNNNNNNSNDCSFLPAIEEAEIHRQVITEFEQLVKMADPMKTAELQHASQFSLASPTKEKKKKKQNSDYNKLEEEANESGLDRLRELNYQLVRIIRGLKITKINTDLIQIIENTIEVLEQEFEERKRCMRQTASKCLQYIEFLQFKDEQLSDLQNPQSGMQLDSMILHSITENPQNFGMLPQHVDHLNKVHLALKQKIDQKKEQWSQYSEKCKQLWLRLGESNEYMEEFMTRNDNLSDLAILNFKMELNRLFIKRSEHIERFISETRAEIEQAWDKLFYSQEMRMEFRYYNNDAELGVSDKDVILNAHEEELHMLNKEYADKAKIFKLYDELLDLLKDQKFLQESSKDSSRLLSKNSCKILLNEERLRKRINKSMPNILASLKDEVTAYNRTASSEGKRPVLFNGKSFLEEIKRIETEQMNSGMKFRPKTSGSPTKLGAGAASRVQPEGTIASNFLKTTSNGRAKINKSPTTSRPSSSNRTLPTTMRNSSAHFNTFTINSSSASLFSPMRASRNNSQTGMTIFNELQPLRSPLKPRTNLNSTSPTNKNSQSKKAQEQQAEPFRFAPIPIQTSFLDQNHLERVDNVSNNDTSTLIGDDYVNWRDEKIRQLNEM</sequence>
<feature type="compositionally biased region" description="Low complexity" evidence="1">
    <location>
        <begin position="753"/>
        <end position="769"/>
    </location>
</feature>
<dbReference type="InterPro" id="IPR007145">
    <property type="entry name" value="MAP65_Ase1_PRC1"/>
</dbReference>
<protein>
    <submittedName>
        <fullName evidence="2">ASE1</fullName>
    </submittedName>
</protein>
<dbReference type="GO" id="GO:1990023">
    <property type="term" value="C:mitotic spindle midzone"/>
    <property type="evidence" value="ECO:0007669"/>
    <property type="project" value="TreeGrafter"/>
</dbReference>
<organism evidence="2 3">
    <name type="scientific">Candida oxycetoniae</name>
    <dbReference type="NCBI Taxonomy" id="497107"/>
    <lineage>
        <taxon>Eukaryota</taxon>
        <taxon>Fungi</taxon>
        <taxon>Dikarya</taxon>
        <taxon>Ascomycota</taxon>
        <taxon>Saccharomycotina</taxon>
        <taxon>Pichiomycetes</taxon>
        <taxon>Debaryomycetaceae</taxon>
        <taxon>Candida/Lodderomyces clade</taxon>
        <taxon>Candida</taxon>
    </lineage>
</organism>